<dbReference type="SMART" id="SM01329">
    <property type="entry name" value="Iso_dh"/>
    <property type="match status" value="1"/>
</dbReference>
<dbReference type="EMBL" id="AP021906">
    <property type="protein sequence ID" value="BBP91293.1"/>
    <property type="molecule type" value="Genomic_DNA"/>
</dbReference>
<dbReference type="Proteomes" id="UP000464658">
    <property type="component" value="Chromosome"/>
</dbReference>
<keyword evidence="1" id="KW-0432">Leucine biosynthesis</keyword>
<dbReference type="GO" id="GO:0003862">
    <property type="term" value="F:3-isopropylmalate dehydrogenase activity"/>
    <property type="evidence" value="ECO:0007669"/>
    <property type="project" value="InterPro"/>
</dbReference>
<proteinExistence type="predicted"/>
<keyword evidence="4" id="KW-0460">Magnesium</keyword>
<dbReference type="PANTHER" id="PTHR42979:SF1">
    <property type="entry name" value="3-ISOPROPYLMALATE DEHYDROGENASE"/>
    <property type="match status" value="1"/>
</dbReference>
<sequence>MPGDGIGPEVVTSAVAVLQETAAQFRHEFEFETALIGGIAIDDKNNPLPKETVEVCKNADAIFLLGAVGGPKWDQNPPELRPEKGLLAIRKQLDLFANIRPVKVFDSLSGASPLKQDHINGVDFVIVRELTGGLYFGEPSERYTDDEGKEAAVDTLLYTKERNCPRIKRSVRYGVNETEKK</sequence>
<dbReference type="Gene3D" id="3.40.718.10">
    <property type="entry name" value="Isopropylmalate Dehydrogenase"/>
    <property type="match status" value="1"/>
</dbReference>
<evidence type="ECO:0000313" key="10">
    <source>
        <dbReference type="Proteomes" id="UP000464658"/>
    </source>
</evidence>
<evidence type="ECO:0000256" key="1">
    <source>
        <dbReference type="ARBA" id="ARBA00022430"/>
    </source>
</evidence>
<dbReference type="InterPro" id="IPR024084">
    <property type="entry name" value="IsoPropMal-DH-like_dom"/>
</dbReference>
<evidence type="ECO:0000256" key="4">
    <source>
        <dbReference type="ARBA" id="ARBA00022842"/>
    </source>
</evidence>
<organism evidence="9 10">
    <name type="scientific">Bacillus safensis</name>
    <dbReference type="NCBI Taxonomy" id="561879"/>
    <lineage>
        <taxon>Bacteria</taxon>
        <taxon>Bacillati</taxon>
        <taxon>Bacillota</taxon>
        <taxon>Bacilli</taxon>
        <taxon>Bacillales</taxon>
        <taxon>Bacillaceae</taxon>
        <taxon>Bacillus</taxon>
    </lineage>
</organism>
<dbReference type="GO" id="GO:0046872">
    <property type="term" value="F:metal ion binding"/>
    <property type="evidence" value="ECO:0007669"/>
    <property type="project" value="UniProtKB-KW"/>
</dbReference>
<feature type="domain" description="Isopropylmalate dehydrogenase-like" evidence="8">
    <location>
        <begin position="1"/>
        <end position="181"/>
    </location>
</feature>
<dbReference type="PANTHER" id="PTHR42979">
    <property type="entry name" value="3-ISOPROPYLMALATE DEHYDROGENASE"/>
    <property type="match status" value="1"/>
</dbReference>
<evidence type="ECO:0000256" key="2">
    <source>
        <dbReference type="ARBA" id="ARBA00022605"/>
    </source>
</evidence>
<evidence type="ECO:0000256" key="7">
    <source>
        <dbReference type="ARBA" id="ARBA00023304"/>
    </source>
</evidence>
<evidence type="ECO:0000256" key="5">
    <source>
        <dbReference type="ARBA" id="ARBA00023002"/>
    </source>
</evidence>
<keyword evidence="3" id="KW-0479">Metal-binding</keyword>
<name>A0A5S9MDW7_BACIA</name>
<dbReference type="AlphaFoldDB" id="A0A5S9MDW7"/>
<keyword evidence="2" id="KW-0028">Amino-acid biosynthesis</keyword>
<gene>
    <name evidence="9" type="ORF">BsIDN1_49110</name>
</gene>
<dbReference type="GO" id="GO:0005829">
    <property type="term" value="C:cytosol"/>
    <property type="evidence" value="ECO:0007669"/>
    <property type="project" value="TreeGrafter"/>
</dbReference>
<dbReference type="GO" id="GO:0009098">
    <property type="term" value="P:L-leucine biosynthetic process"/>
    <property type="evidence" value="ECO:0007669"/>
    <property type="project" value="UniProtKB-KW"/>
</dbReference>
<keyword evidence="6" id="KW-0520">NAD</keyword>
<dbReference type="SUPFAM" id="SSF53659">
    <property type="entry name" value="Isocitrate/Isopropylmalate dehydrogenase-like"/>
    <property type="match status" value="1"/>
</dbReference>
<accession>A0A5S9MDW7</accession>
<dbReference type="InterPro" id="IPR004429">
    <property type="entry name" value="Isopropylmalate_DH"/>
</dbReference>
<keyword evidence="5" id="KW-0560">Oxidoreductase</keyword>
<evidence type="ECO:0000256" key="6">
    <source>
        <dbReference type="ARBA" id="ARBA00023027"/>
    </source>
</evidence>
<protein>
    <recommendedName>
        <fullName evidence="8">Isopropylmalate dehydrogenase-like domain-containing protein</fullName>
    </recommendedName>
</protein>
<reference evidence="9 10" key="1">
    <citation type="submission" date="2019-12" db="EMBL/GenBank/DDBJ databases">
        <title>Full genome sequence of a Bacillus safensis strain isolated from commercially available natto in Indonesia.</title>
        <authorList>
            <person name="Yoshida M."/>
            <person name="Uomi M."/>
            <person name="Waturangi D."/>
            <person name="Ekaputri J.J."/>
            <person name="Setiamarga D.H.E."/>
        </authorList>
    </citation>
    <scope>NUCLEOTIDE SEQUENCE [LARGE SCALE GENOMIC DNA]</scope>
    <source>
        <strain evidence="9 10">IDN1</strain>
    </source>
</reference>
<evidence type="ECO:0000313" key="9">
    <source>
        <dbReference type="EMBL" id="BBP91293.1"/>
    </source>
</evidence>
<keyword evidence="7" id="KW-0100">Branched-chain amino acid biosynthesis</keyword>
<evidence type="ECO:0000256" key="3">
    <source>
        <dbReference type="ARBA" id="ARBA00022723"/>
    </source>
</evidence>
<evidence type="ECO:0000259" key="8">
    <source>
        <dbReference type="SMART" id="SM01329"/>
    </source>
</evidence>
<dbReference type="Pfam" id="PF00180">
    <property type="entry name" value="Iso_dh"/>
    <property type="match status" value="1"/>
</dbReference>